<evidence type="ECO:0000256" key="3">
    <source>
        <dbReference type="ARBA" id="ARBA00022989"/>
    </source>
</evidence>
<comment type="subcellular location">
    <subcellularLocation>
        <location evidence="1">Membrane</location>
    </subcellularLocation>
</comment>
<dbReference type="HOGENOM" id="CLU_007358_2_1_1"/>
<name>W1PGY2_AMBTC</name>
<accession>W1PGY2</accession>
<organism evidence="7 8">
    <name type="scientific">Amborella trichopoda</name>
    <dbReference type="NCBI Taxonomy" id="13333"/>
    <lineage>
        <taxon>Eukaryota</taxon>
        <taxon>Viridiplantae</taxon>
        <taxon>Streptophyta</taxon>
        <taxon>Embryophyta</taxon>
        <taxon>Tracheophyta</taxon>
        <taxon>Spermatophyta</taxon>
        <taxon>Magnoliopsida</taxon>
        <taxon>Amborellales</taxon>
        <taxon>Amborellaceae</taxon>
        <taxon>Amborella</taxon>
    </lineage>
</organism>
<keyword evidence="5" id="KW-0732">Signal</keyword>
<dbReference type="FunFam" id="3.40.50.2300:FF:000188">
    <property type="entry name" value="Glutamate receptor"/>
    <property type="match status" value="1"/>
</dbReference>
<keyword evidence="3" id="KW-1133">Transmembrane helix</keyword>
<sequence length="546" mass="60488">MKSSEVALLLLLLLHLLQFHRAEAQAKKRAEEVNVGVVIGLRSMVGKSMRIGIEMALQDFYTVHPNHTTRLILHWRDSKLDVVEAALAAMDLVNNTGVKAILGPQTSAEAEFLSDLGKNSQIPILSPSATSPSLSSIHTPYFIRATLSDSTQAKAIASLSLAYNWRQAVAIYEDTEYGAGFIPYLTDALQERGSRLQDRAIISSSSSDEYIGEELYRLMTMQTRVFIVHITSPVASRLFRKAQKIGMMSKGYAWIITDGLASLLSSLNPLVLATMRGVIGVKPYVPESKGLADLSARWKPRYKMEFKNEAHNKIPEVNIFGLRAYDAAWALAQSVETLGNLSENKLSAPRAFPAGLELLNAILRTKFSGLSGDFRLINGELQASTFQIVNVAEKLSGKLDAEVIGYWSPDHGLSKNLTVHMAERYSIHADDLRPLIWPGESTVVPKGWVVPTNGKKLRIGVPVKPGFTEFVKVERNPLDNRVTVMGFSKDVFTAVLDALPYALPYEFVPFGEPNGENFTYDELLYQVYNEEAPQASVVEIERWRSG</sequence>
<dbReference type="STRING" id="13333.W1PGY2"/>
<evidence type="ECO:0000313" key="7">
    <source>
        <dbReference type="EMBL" id="ERN07213.1"/>
    </source>
</evidence>
<dbReference type="EMBL" id="KI393807">
    <property type="protein sequence ID" value="ERN07213.1"/>
    <property type="molecule type" value="Genomic_DNA"/>
</dbReference>
<evidence type="ECO:0000256" key="1">
    <source>
        <dbReference type="ARBA" id="ARBA00004370"/>
    </source>
</evidence>
<dbReference type="GO" id="GO:0016020">
    <property type="term" value="C:membrane"/>
    <property type="evidence" value="ECO:0007669"/>
    <property type="project" value="UniProtKB-SubCell"/>
</dbReference>
<dbReference type="InterPro" id="IPR028082">
    <property type="entry name" value="Peripla_BP_I"/>
</dbReference>
<dbReference type="PANTHER" id="PTHR34836:SF1">
    <property type="entry name" value="OS09G0428600 PROTEIN"/>
    <property type="match status" value="1"/>
</dbReference>
<dbReference type="Gene3D" id="3.40.50.2300">
    <property type="match status" value="2"/>
</dbReference>
<dbReference type="SUPFAM" id="SSF53822">
    <property type="entry name" value="Periplasmic binding protein-like I"/>
    <property type="match status" value="1"/>
</dbReference>
<dbReference type="eggNOG" id="KOG1052">
    <property type="taxonomic scope" value="Eukaryota"/>
</dbReference>
<feature type="signal peptide" evidence="5">
    <location>
        <begin position="1"/>
        <end position="24"/>
    </location>
</feature>
<feature type="domain" description="Receptor ligand binding region" evidence="6">
    <location>
        <begin position="53"/>
        <end position="392"/>
    </location>
</feature>
<evidence type="ECO:0000259" key="6">
    <source>
        <dbReference type="Pfam" id="PF01094"/>
    </source>
</evidence>
<feature type="chain" id="PRO_5004808257" description="Receptor ligand binding region domain-containing protein" evidence="5">
    <location>
        <begin position="25"/>
        <end position="546"/>
    </location>
</feature>
<evidence type="ECO:0000256" key="2">
    <source>
        <dbReference type="ARBA" id="ARBA00022692"/>
    </source>
</evidence>
<keyword evidence="8" id="KW-1185">Reference proteome</keyword>
<keyword evidence="4" id="KW-0472">Membrane</keyword>
<dbReference type="Gene3D" id="3.40.190.10">
    <property type="entry name" value="Periplasmic binding protein-like II"/>
    <property type="match status" value="1"/>
</dbReference>
<evidence type="ECO:0000256" key="4">
    <source>
        <dbReference type="ARBA" id="ARBA00023136"/>
    </source>
</evidence>
<dbReference type="OMA" id="YAFPYEY"/>
<dbReference type="Proteomes" id="UP000017836">
    <property type="component" value="Unassembled WGS sequence"/>
</dbReference>
<dbReference type="Gramene" id="ERN07213">
    <property type="protein sequence ID" value="ERN07213"/>
    <property type="gene ID" value="AMTR_s00019p00178550"/>
</dbReference>
<dbReference type="InterPro" id="IPR001828">
    <property type="entry name" value="ANF_lig-bd_rcpt"/>
</dbReference>
<evidence type="ECO:0000313" key="8">
    <source>
        <dbReference type="Proteomes" id="UP000017836"/>
    </source>
</evidence>
<dbReference type="CDD" id="cd19990">
    <property type="entry name" value="PBP1_GABAb_receptor_plant"/>
    <property type="match status" value="1"/>
</dbReference>
<gene>
    <name evidence="7" type="ORF">AMTR_s00019p00178550</name>
</gene>
<dbReference type="AlphaFoldDB" id="W1PGY2"/>
<reference evidence="8" key="1">
    <citation type="journal article" date="2013" name="Science">
        <title>The Amborella genome and the evolution of flowering plants.</title>
        <authorList>
            <consortium name="Amborella Genome Project"/>
        </authorList>
    </citation>
    <scope>NUCLEOTIDE SEQUENCE [LARGE SCALE GENOMIC DNA]</scope>
</reference>
<dbReference type="Pfam" id="PF01094">
    <property type="entry name" value="ANF_receptor"/>
    <property type="match status" value="1"/>
</dbReference>
<evidence type="ECO:0000256" key="5">
    <source>
        <dbReference type="SAM" id="SignalP"/>
    </source>
</evidence>
<dbReference type="SUPFAM" id="SSF53850">
    <property type="entry name" value="Periplasmic binding protein-like II"/>
    <property type="match status" value="1"/>
</dbReference>
<dbReference type="InterPro" id="IPR044440">
    <property type="entry name" value="GABAb_receptor_plant_PBP1"/>
</dbReference>
<protein>
    <recommendedName>
        <fullName evidence="6">Receptor ligand binding region domain-containing protein</fullName>
    </recommendedName>
</protein>
<proteinExistence type="predicted"/>
<dbReference type="InterPro" id="IPR015683">
    <property type="entry name" value="Ionotropic_Glu_rcpt"/>
</dbReference>
<dbReference type="PANTHER" id="PTHR34836">
    <property type="entry name" value="OS06G0188250 PROTEIN"/>
    <property type="match status" value="1"/>
</dbReference>
<keyword evidence="2" id="KW-0812">Transmembrane</keyword>